<dbReference type="EMBL" id="CAJVQC010145479">
    <property type="protein sequence ID" value="CAG8845144.1"/>
    <property type="molecule type" value="Genomic_DNA"/>
</dbReference>
<accession>A0ACA9SQ96</accession>
<gene>
    <name evidence="1" type="ORF">RPERSI_LOCUS33533</name>
</gene>
<feature type="non-terminal residue" evidence="1">
    <location>
        <position position="52"/>
    </location>
</feature>
<name>A0ACA9SQ96_9GLOM</name>
<evidence type="ECO:0000313" key="2">
    <source>
        <dbReference type="Proteomes" id="UP000789920"/>
    </source>
</evidence>
<protein>
    <submittedName>
        <fullName evidence="1">36729_t:CDS:1</fullName>
    </submittedName>
</protein>
<evidence type="ECO:0000313" key="1">
    <source>
        <dbReference type="EMBL" id="CAG8845144.1"/>
    </source>
</evidence>
<sequence length="52" mass="5758">IIDPEVDSKEDGSRTEKASSDKTYQRIDEEIRVPPGLSDDIILKVKSAGEIN</sequence>
<dbReference type="Proteomes" id="UP000789920">
    <property type="component" value="Unassembled WGS sequence"/>
</dbReference>
<keyword evidence="2" id="KW-1185">Reference proteome</keyword>
<reference evidence="1" key="1">
    <citation type="submission" date="2021-06" db="EMBL/GenBank/DDBJ databases">
        <authorList>
            <person name="Kallberg Y."/>
            <person name="Tangrot J."/>
            <person name="Rosling A."/>
        </authorList>
    </citation>
    <scope>NUCLEOTIDE SEQUENCE</scope>
    <source>
        <strain evidence="1">MA461A</strain>
    </source>
</reference>
<feature type="non-terminal residue" evidence="1">
    <location>
        <position position="1"/>
    </location>
</feature>
<proteinExistence type="predicted"/>
<organism evidence="1 2">
    <name type="scientific">Racocetra persica</name>
    <dbReference type="NCBI Taxonomy" id="160502"/>
    <lineage>
        <taxon>Eukaryota</taxon>
        <taxon>Fungi</taxon>
        <taxon>Fungi incertae sedis</taxon>
        <taxon>Mucoromycota</taxon>
        <taxon>Glomeromycotina</taxon>
        <taxon>Glomeromycetes</taxon>
        <taxon>Diversisporales</taxon>
        <taxon>Gigasporaceae</taxon>
        <taxon>Racocetra</taxon>
    </lineage>
</organism>
<comment type="caution">
    <text evidence="1">The sequence shown here is derived from an EMBL/GenBank/DDBJ whole genome shotgun (WGS) entry which is preliminary data.</text>
</comment>